<protein>
    <submittedName>
        <fullName evidence="1">Uncharacterized protein</fullName>
    </submittedName>
</protein>
<dbReference type="AlphaFoldDB" id="A0A545V435"/>
<evidence type="ECO:0000313" key="2">
    <source>
        <dbReference type="Proteomes" id="UP000315783"/>
    </source>
</evidence>
<dbReference type="Proteomes" id="UP000315783">
    <property type="component" value="Unassembled WGS sequence"/>
</dbReference>
<organism evidence="1 2">
    <name type="scientific">Cordyceps javanica</name>
    <dbReference type="NCBI Taxonomy" id="43265"/>
    <lineage>
        <taxon>Eukaryota</taxon>
        <taxon>Fungi</taxon>
        <taxon>Dikarya</taxon>
        <taxon>Ascomycota</taxon>
        <taxon>Pezizomycotina</taxon>
        <taxon>Sordariomycetes</taxon>
        <taxon>Hypocreomycetidae</taxon>
        <taxon>Hypocreales</taxon>
        <taxon>Cordycipitaceae</taxon>
        <taxon>Cordyceps</taxon>
    </lineage>
</organism>
<evidence type="ECO:0000313" key="1">
    <source>
        <dbReference type="EMBL" id="TQV96464.1"/>
    </source>
</evidence>
<sequence>MDKRNDGHRARQTKESLLYLSYGSLQIEAAMYSVSVTKLLCNRPKSPACLRAATSRHPRHSFLSFGCGPEDSQQGTTDEDPKEIVCVCIPGTAYLWLGRCLDYAAEPELSNHVSGKLHLATDCVVVSTASPCCVMRAKQGMAQQASEKTVQKLVCA</sequence>
<name>A0A545V435_9HYPO</name>
<accession>A0A545V435</accession>
<gene>
    <name evidence="1" type="ORF">IF1G_05047</name>
</gene>
<keyword evidence="2" id="KW-1185">Reference proteome</keyword>
<dbReference type="EMBL" id="SPUK01000006">
    <property type="protein sequence ID" value="TQV96464.1"/>
    <property type="molecule type" value="Genomic_DNA"/>
</dbReference>
<proteinExistence type="predicted"/>
<reference evidence="1 2" key="1">
    <citation type="journal article" date="2019" name="Appl. Microbiol. Biotechnol.">
        <title>Genome sequence of Isaria javanica and comparative genome analysis insights into family S53 peptidase evolution in fungal entomopathogens.</title>
        <authorList>
            <person name="Lin R."/>
            <person name="Zhang X."/>
            <person name="Xin B."/>
            <person name="Zou M."/>
            <person name="Gao Y."/>
            <person name="Qin F."/>
            <person name="Hu Q."/>
            <person name="Xie B."/>
            <person name="Cheng X."/>
        </authorList>
    </citation>
    <scope>NUCLEOTIDE SEQUENCE [LARGE SCALE GENOMIC DNA]</scope>
    <source>
        <strain evidence="1 2">IJ1G</strain>
    </source>
</reference>
<comment type="caution">
    <text evidence="1">The sequence shown here is derived from an EMBL/GenBank/DDBJ whole genome shotgun (WGS) entry which is preliminary data.</text>
</comment>